<reference evidence="2 3" key="1">
    <citation type="submission" date="2021-06" db="EMBL/GenBank/DDBJ databases">
        <authorList>
            <person name="Sun Q."/>
            <person name="Li D."/>
        </authorList>
    </citation>
    <scope>NUCLEOTIDE SEQUENCE [LARGE SCALE GENOMIC DNA]</scope>
    <source>
        <strain evidence="2 3">MSJ-1</strain>
    </source>
</reference>
<dbReference type="InterPro" id="IPR047057">
    <property type="entry name" value="MerR_fam"/>
</dbReference>
<gene>
    <name evidence="2" type="ORF">KQI68_03200</name>
</gene>
<dbReference type="PROSITE" id="PS50937">
    <property type="entry name" value="HTH_MERR_2"/>
    <property type="match status" value="1"/>
</dbReference>
<sequence length="283" mass="33747">MTAGRLYSIGEIAEKTGVTTRTLRYYEKLELIKPDLIKENGYRFYSEKTASIIPVIKYLQFIDFNLKEIKDFLQNDDYYSKLRSFKNAIIRTKKQIEELQYRVMVIEDWHKLIDEGVFINLLKCEIPITVKYHEKLPVIKYPMEFDFDYKNLILNVDFANYVKQNYTTITDSVMVFFPSTEKRLEDEENNRNTPIVSIQKTVKKIEEKENSSNIEEGYYLSTYHLGPHKTIKESYKRAFDYAKEKGYELFPGSIERFVLDYWTTTNEKEFVTEILILITNYNN</sequence>
<protein>
    <submittedName>
        <fullName evidence="2">MerR family transcriptional regulator</fullName>
    </submittedName>
</protein>
<dbReference type="Pfam" id="PF13411">
    <property type="entry name" value="MerR_1"/>
    <property type="match status" value="1"/>
</dbReference>
<dbReference type="InterPro" id="IPR000551">
    <property type="entry name" value="MerR-type_HTH_dom"/>
</dbReference>
<organism evidence="2 3">
    <name type="scientific">Peptoniphilus ovalis</name>
    <dbReference type="NCBI Taxonomy" id="2841503"/>
    <lineage>
        <taxon>Bacteria</taxon>
        <taxon>Bacillati</taxon>
        <taxon>Bacillota</taxon>
        <taxon>Tissierellia</taxon>
        <taxon>Tissierellales</taxon>
        <taxon>Peptoniphilaceae</taxon>
        <taxon>Peptoniphilus</taxon>
    </lineage>
</organism>
<dbReference type="InterPro" id="IPR029442">
    <property type="entry name" value="GyrI-like"/>
</dbReference>
<dbReference type="EMBL" id="JAHLQO010000002">
    <property type="protein sequence ID" value="MBU5668841.1"/>
    <property type="molecule type" value="Genomic_DNA"/>
</dbReference>
<dbReference type="SMART" id="SM00422">
    <property type="entry name" value="HTH_MERR"/>
    <property type="match status" value="1"/>
</dbReference>
<name>A0ABS6FF87_9FIRM</name>
<dbReference type="Pfam" id="PF06445">
    <property type="entry name" value="GyrI-like"/>
    <property type="match status" value="1"/>
</dbReference>
<dbReference type="PANTHER" id="PTHR30204:SF96">
    <property type="entry name" value="CHROMOSOME-ANCHORING PROTEIN RACA"/>
    <property type="match status" value="1"/>
</dbReference>
<evidence type="ECO:0000313" key="2">
    <source>
        <dbReference type="EMBL" id="MBU5668841.1"/>
    </source>
</evidence>
<comment type="caution">
    <text evidence="2">The sequence shown here is derived from an EMBL/GenBank/DDBJ whole genome shotgun (WGS) entry which is preliminary data.</text>
</comment>
<proteinExistence type="predicted"/>
<evidence type="ECO:0000259" key="1">
    <source>
        <dbReference type="PROSITE" id="PS50937"/>
    </source>
</evidence>
<dbReference type="RefSeq" id="WP_216548683.1">
    <property type="nucleotide sequence ID" value="NZ_JAHLQO010000002.1"/>
</dbReference>
<dbReference type="PANTHER" id="PTHR30204">
    <property type="entry name" value="REDOX-CYCLING DRUG-SENSING TRANSCRIPTIONAL ACTIVATOR SOXR"/>
    <property type="match status" value="1"/>
</dbReference>
<feature type="domain" description="HTH merR-type" evidence="1">
    <location>
        <begin position="6"/>
        <end position="75"/>
    </location>
</feature>
<keyword evidence="3" id="KW-1185">Reference proteome</keyword>
<dbReference type="Proteomes" id="UP000783742">
    <property type="component" value="Unassembled WGS sequence"/>
</dbReference>
<accession>A0ABS6FF87</accession>
<evidence type="ECO:0000313" key="3">
    <source>
        <dbReference type="Proteomes" id="UP000783742"/>
    </source>
</evidence>